<dbReference type="Proteomes" id="UP000199118">
    <property type="component" value="Unassembled WGS sequence"/>
</dbReference>
<keyword evidence="2" id="KW-1185">Reference proteome</keyword>
<evidence type="ECO:0000313" key="1">
    <source>
        <dbReference type="EMBL" id="SDW66160.1"/>
    </source>
</evidence>
<dbReference type="RefSeq" id="WP_092680315.1">
    <property type="nucleotide sequence ID" value="NZ_FNMZ01000002.1"/>
</dbReference>
<dbReference type="OrthoDB" id="1453400at2"/>
<dbReference type="SUPFAM" id="SSF54909">
    <property type="entry name" value="Dimeric alpha+beta barrel"/>
    <property type="match status" value="1"/>
</dbReference>
<sequence length="132" mass="14445">MPRIMDLMEYRARPGIDDDSFERGAASIDAWARRQDGFLGRIRCKRRDGRWCDALVWRDGPSAQAADAGFAALVHWAEAESVEHVVPGSFSRRRVVLPGEPDALPDDLIRMLGVSAIPCQPPAPAPPAPASN</sequence>
<accession>A0A1H2VD68</accession>
<dbReference type="STRING" id="356660.SAMN05444336_10228"/>
<evidence type="ECO:0000313" key="2">
    <source>
        <dbReference type="Proteomes" id="UP000199118"/>
    </source>
</evidence>
<protein>
    <submittedName>
        <fullName evidence="1">Uncharacterized protein</fullName>
    </submittedName>
</protein>
<proteinExistence type="predicted"/>
<dbReference type="AlphaFoldDB" id="A0A1H2VD68"/>
<dbReference type="InterPro" id="IPR011008">
    <property type="entry name" value="Dimeric_a/b-barrel"/>
</dbReference>
<organism evidence="1 2">
    <name type="scientific">Albimonas donghaensis</name>
    <dbReference type="NCBI Taxonomy" id="356660"/>
    <lineage>
        <taxon>Bacteria</taxon>
        <taxon>Pseudomonadati</taxon>
        <taxon>Pseudomonadota</taxon>
        <taxon>Alphaproteobacteria</taxon>
        <taxon>Rhodobacterales</taxon>
        <taxon>Paracoccaceae</taxon>
        <taxon>Albimonas</taxon>
    </lineage>
</organism>
<reference evidence="1 2" key="1">
    <citation type="submission" date="2016-10" db="EMBL/GenBank/DDBJ databases">
        <authorList>
            <person name="de Groot N.N."/>
        </authorList>
    </citation>
    <scope>NUCLEOTIDE SEQUENCE [LARGE SCALE GENOMIC DNA]</scope>
    <source>
        <strain evidence="1 2">DSM 17890</strain>
    </source>
</reference>
<gene>
    <name evidence="1" type="ORF">SAMN05444336_10228</name>
</gene>
<dbReference type="EMBL" id="FNMZ01000002">
    <property type="protein sequence ID" value="SDW66160.1"/>
    <property type="molecule type" value="Genomic_DNA"/>
</dbReference>
<name>A0A1H2VD68_9RHOB</name>